<keyword evidence="2" id="KW-1185">Reference proteome</keyword>
<dbReference type="EMBL" id="AEIU01000125">
    <property type="protein sequence ID" value="EFP94622.1"/>
    <property type="molecule type" value="Genomic_DNA"/>
</dbReference>
<dbReference type="AlphaFoldDB" id="E3BQN6"/>
<accession>E3BQN6</accession>
<reference evidence="1 2" key="1">
    <citation type="journal article" date="2012" name="Int. J. Syst. Evol. Microbiol.">
        <title>Vibrio caribbeanicus sp. nov., isolated from the marine sponge Scleritoderma cyanea.</title>
        <authorList>
            <person name="Hoffmann M."/>
            <person name="Monday S.R."/>
            <person name="Allard M.W."/>
            <person name="Strain E.A."/>
            <person name="Whittaker P."/>
            <person name="Naum M."/>
            <person name="McCarthy P.J."/>
            <person name="Lopez J.V."/>
            <person name="Fischer M."/>
            <person name="Brown E.W."/>
        </authorList>
    </citation>
    <scope>NUCLEOTIDE SEQUENCE [LARGE SCALE GENOMIC DNA]</scope>
    <source>
        <strain evidence="1 2">ATCC BAA-2122</strain>
    </source>
</reference>
<sequence>MRLVYRGDTRPPSKVFNLGFTPRFSGGIKIQNGGQMIGGISTSKEISIAMDYAARYEGYVYALFSDDNAIDVVDELIRKNLRDALPNAYTQMEIACNAVRPNQIIMARPVVMDSSQKYINWTKSIERNPHFSRSGTSQELATADYLFNLTTAFKALDHNKSHK</sequence>
<dbReference type="RefSeq" id="WP_009603530.1">
    <property type="nucleotide sequence ID" value="NZ_AEIU01000125.1"/>
</dbReference>
<dbReference type="OrthoDB" id="6636715at2"/>
<organism evidence="1 2">
    <name type="scientific">Vibrio caribbeanicus ATCC BAA-2122</name>
    <dbReference type="NCBI Taxonomy" id="796620"/>
    <lineage>
        <taxon>Bacteria</taxon>
        <taxon>Pseudomonadati</taxon>
        <taxon>Pseudomonadota</taxon>
        <taxon>Gammaproteobacteria</taxon>
        <taxon>Vibrionales</taxon>
        <taxon>Vibrionaceae</taxon>
        <taxon>Vibrio</taxon>
    </lineage>
</organism>
<comment type="caution">
    <text evidence="1">The sequence shown here is derived from an EMBL/GenBank/DDBJ whole genome shotgun (WGS) entry which is preliminary data.</text>
</comment>
<dbReference type="Gene3D" id="3.90.210.10">
    <property type="entry name" value="Heat-Labile Enterotoxin, subunit A"/>
    <property type="match status" value="1"/>
</dbReference>
<proteinExistence type="predicted"/>
<evidence type="ECO:0000313" key="2">
    <source>
        <dbReference type="Proteomes" id="UP000002943"/>
    </source>
</evidence>
<evidence type="ECO:0000313" key="1">
    <source>
        <dbReference type="EMBL" id="EFP94622.1"/>
    </source>
</evidence>
<protein>
    <submittedName>
        <fullName evidence="1">Uncharacterized protein</fullName>
    </submittedName>
</protein>
<dbReference type="SUPFAM" id="SSF56399">
    <property type="entry name" value="ADP-ribosylation"/>
    <property type="match status" value="1"/>
</dbReference>
<name>E3BQN6_9VIBR</name>
<gene>
    <name evidence="1" type="ORF">VIBC2010_16394</name>
</gene>
<dbReference type="Proteomes" id="UP000002943">
    <property type="component" value="Unassembled WGS sequence"/>
</dbReference>